<gene>
    <name evidence="2" type="ORF">ElyMa_004287100</name>
</gene>
<dbReference type="EMBL" id="BMAT01008636">
    <property type="protein sequence ID" value="GFR89752.1"/>
    <property type="molecule type" value="Genomic_DNA"/>
</dbReference>
<organism evidence="2 3">
    <name type="scientific">Elysia marginata</name>
    <dbReference type="NCBI Taxonomy" id="1093978"/>
    <lineage>
        <taxon>Eukaryota</taxon>
        <taxon>Metazoa</taxon>
        <taxon>Spiralia</taxon>
        <taxon>Lophotrochozoa</taxon>
        <taxon>Mollusca</taxon>
        <taxon>Gastropoda</taxon>
        <taxon>Heterobranchia</taxon>
        <taxon>Euthyneura</taxon>
        <taxon>Panpulmonata</taxon>
        <taxon>Sacoglossa</taxon>
        <taxon>Placobranchoidea</taxon>
        <taxon>Plakobranchidae</taxon>
        <taxon>Elysia</taxon>
    </lineage>
</organism>
<protein>
    <submittedName>
        <fullName evidence="2">Uncharacterized protein</fullName>
    </submittedName>
</protein>
<dbReference type="Proteomes" id="UP000762676">
    <property type="component" value="Unassembled WGS sequence"/>
</dbReference>
<reference evidence="2 3" key="1">
    <citation type="journal article" date="2021" name="Elife">
        <title>Chloroplast acquisition without the gene transfer in kleptoplastic sea slugs, Plakobranchus ocellatus.</title>
        <authorList>
            <person name="Maeda T."/>
            <person name="Takahashi S."/>
            <person name="Yoshida T."/>
            <person name="Shimamura S."/>
            <person name="Takaki Y."/>
            <person name="Nagai Y."/>
            <person name="Toyoda A."/>
            <person name="Suzuki Y."/>
            <person name="Arimoto A."/>
            <person name="Ishii H."/>
            <person name="Satoh N."/>
            <person name="Nishiyama T."/>
            <person name="Hasebe M."/>
            <person name="Maruyama T."/>
            <person name="Minagawa J."/>
            <person name="Obokata J."/>
            <person name="Shigenobu S."/>
        </authorList>
    </citation>
    <scope>NUCLEOTIDE SEQUENCE [LARGE SCALE GENOMIC DNA]</scope>
</reference>
<feature type="compositionally biased region" description="Acidic residues" evidence="1">
    <location>
        <begin position="13"/>
        <end position="63"/>
    </location>
</feature>
<feature type="region of interest" description="Disordered" evidence="1">
    <location>
        <begin position="1"/>
        <end position="67"/>
    </location>
</feature>
<evidence type="ECO:0000256" key="1">
    <source>
        <dbReference type="SAM" id="MobiDB-lite"/>
    </source>
</evidence>
<keyword evidence="3" id="KW-1185">Reference proteome</keyword>
<accession>A0AAV4GVK2</accession>
<dbReference type="AlphaFoldDB" id="A0AAV4GVK2"/>
<name>A0AAV4GVK2_9GAST</name>
<sequence length="113" mass="13336">MSFSYLNRGEFFDNNDDEEEAEDDDNSVIDDEKNDDNEKEEEEEEDYDDDDNDDGGYDNDDINNESINFNKESRDVLIHGDEDKVYHDNVDSIRKKNDHMTIIIVTMQKKLTK</sequence>
<proteinExistence type="predicted"/>
<comment type="caution">
    <text evidence="2">The sequence shown here is derived from an EMBL/GenBank/DDBJ whole genome shotgun (WGS) entry which is preliminary data.</text>
</comment>
<evidence type="ECO:0000313" key="3">
    <source>
        <dbReference type="Proteomes" id="UP000762676"/>
    </source>
</evidence>
<evidence type="ECO:0000313" key="2">
    <source>
        <dbReference type="EMBL" id="GFR89752.1"/>
    </source>
</evidence>